<protein>
    <submittedName>
        <fullName evidence="3">ANK1 protein</fullName>
    </submittedName>
</protein>
<feature type="compositionally biased region" description="Low complexity" evidence="1">
    <location>
        <begin position="204"/>
        <end position="217"/>
    </location>
</feature>
<accession>A0A812MPQ7</accession>
<keyword evidence="4" id="KW-1185">Reference proteome</keyword>
<evidence type="ECO:0000313" key="4">
    <source>
        <dbReference type="Proteomes" id="UP000649617"/>
    </source>
</evidence>
<dbReference type="EMBL" id="CAJNIZ010007680">
    <property type="protein sequence ID" value="CAE7260333.1"/>
    <property type="molecule type" value="Genomic_DNA"/>
</dbReference>
<name>A0A812MPQ7_SYMPI</name>
<feature type="non-terminal residue" evidence="3">
    <location>
        <position position="1"/>
    </location>
</feature>
<dbReference type="Pfam" id="PF13475">
    <property type="entry name" value="DUF4116"/>
    <property type="match status" value="1"/>
</dbReference>
<dbReference type="InterPro" id="IPR025197">
    <property type="entry name" value="DUF4116"/>
</dbReference>
<dbReference type="AlphaFoldDB" id="A0A812MPQ7"/>
<evidence type="ECO:0000313" key="3">
    <source>
        <dbReference type="EMBL" id="CAE7260333.1"/>
    </source>
</evidence>
<feature type="region of interest" description="Disordered" evidence="1">
    <location>
        <begin position="185"/>
        <end position="217"/>
    </location>
</feature>
<proteinExistence type="predicted"/>
<evidence type="ECO:0000256" key="1">
    <source>
        <dbReference type="SAM" id="MobiDB-lite"/>
    </source>
</evidence>
<organism evidence="3 4">
    <name type="scientific">Symbiodinium pilosum</name>
    <name type="common">Dinoflagellate</name>
    <dbReference type="NCBI Taxonomy" id="2952"/>
    <lineage>
        <taxon>Eukaryota</taxon>
        <taxon>Sar</taxon>
        <taxon>Alveolata</taxon>
        <taxon>Dinophyceae</taxon>
        <taxon>Suessiales</taxon>
        <taxon>Symbiodiniaceae</taxon>
        <taxon>Symbiodinium</taxon>
    </lineage>
</organism>
<sequence>MKPQQAVRQRAGALAYASEELRGDKEFILQAAVRESGGALAYASWELRRDKEVVLEAVALYAGIPDLYKRPAFLSKEADVNFMAECRAEAGTGVVFTYYKDYNCFETSFRAPSTLDSEIYVPPSFAFLRAASLITFGTVVSQAYDKVMEMLRDPDAQGSTATVWFGDELVFGHAAADGWVHPSTDCGRDEVPVPPPESRDQKWQSSVDSRSASQVSGSEGCCPGWCCHWLREVRRHHDLGEVICCAISNIFFPAWVRDYGAGSSELSDKDAEKYGLTKENFRNGRPDGWGEGKIVIEGSEFDRAAPVHPRTQLPLGVGCRWERQALDGM</sequence>
<reference evidence="3" key="1">
    <citation type="submission" date="2021-02" db="EMBL/GenBank/DDBJ databases">
        <authorList>
            <person name="Dougan E. K."/>
            <person name="Rhodes N."/>
            <person name="Thang M."/>
            <person name="Chan C."/>
        </authorList>
    </citation>
    <scope>NUCLEOTIDE SEQUENCE</scope>
</reference>
<gene>
    <name evidence="3" type="primary">ANK1</name>
    <name evidence="3" type="ORF">SPIL2461_LOCUS5442</name>
</gene>
<feature type="compositionally biased region" description="Basic and acidic residues" evidence="1">
    <location>
        <begin position="186"/>
        <end position="202"/>
    </location>
</feature>
<dbReference type="Proteomes" id="UP000649617">
    <property type="component" value="Unassembled WGS sequence"/>
</dbReference>
<feature type="domain" description="DUF4116" evidence="2">
    <location>
        <begin position="5"/>
        <end position="48"/>
    </location>
</feature>
<evidence type="ECO:0000259" key="2">
    <source>
        <dbReference type="Pfam" id="PF13475"/>
    </source>
</evidence>
<comment type="caution">
    <text evidence="3">The sequence shown here is derived from an EMBL/GenBank/DDBJ whole genome shotgun (WGS) entry which is preliminary data.</text>
</comment>